<evidence type="ECO:0000259" key="2">
    <source>
        <dbReference type="Pfam" id="PF04717"/>
    </source>
</evidence>
<reference evidence="4" key="1">
    <citation type="submission" date="2016-11" db="EMBL/GenBank/DDBJ databases">
        <authorList>
            <person name="Varghese N."/>
            <person name="Submissions S."/>
        </authorList>
    </citation>
    <scope>NUCLEOTIDE SEQUENCE [LARGE SCALE GENOMIC DNA]</scope>
    <source>
        <strain evidence="4">YR203</strain>
    </source>
</reference>
<name>A0A1M5FAH5_9FLAO</name>
<dbReference type="SUPFAM" id="SSF69279">
    <property type="entry name" value="Phage tail proteins"/>
    <property type="match status" value="1"/>
</dbReference>
<gene>
    <name evidence="3" type="ORF">SAMN02787073_3192</name>
</gene>
<feature type="domain" description="Gp5/Type VI secretion system Vgr protein OB-fold" evidence="2">
    <location>
        <begin position="390"/>
        <end position="468"/>
    </location>
</feature>
<feature type="compositionally biased region" description="Polar residues" evidence="1">
    <location>
        <begin position="615"/>
        <end position="630"/>
    </location>
</feature>
<dbReference type="InterPro" id="IPR006531">
    <property type="entry name" value="Gp5/Vgr_OB"/>
</dbReference>
<evidence type="ECO:0000313" key="4">
    <source>
        <dbReference type="Proteomes" id="UP000184108"/>
    </source>
</evidence>
<sequence length="636" mass="70029">MMNKNISNSEKISEHHIPGINRVVKLDIIIEGRIIRHFKHLSLRQSIKSHHHFDLSLAHDTLEEIQNHNLEEAMKFLGKRLTLVFTYKDMENSPERTFVGLITHVEFSQKKMSLGDIVLKGESPTILMDSAIHTQSFGGSQPVNTSIIAERIIRETLDAGKFDYIINSGNNSYINYSTQYKETHYNYLSRLAETYGEQLYYDGETLHFGKIPPPEQSIRLVSGSHVSDISVQLKAVHIKPEFFGYNPAKNEKFSSSTADIRHQGYLAAKAYELNGTIYKTRSLNPSPINANTFLDVDEVQKSAAGSAAVEVFKVSGNTSIPFLYPGCTADLEMKKPDSSETSYFTRLMITEISHELDTNGIYTGSFEAVAEGTGYLPAPKFKTPKAEPQIATIVSNADPLNQGRIQVKFGWQLNDTTHFIRMMSPDAGGTGAVPQNRGWVSIPEVGDQVMIGFEYHHPDFPFAMGAMFPGDLAVGGGIDNQIKSRQTRSGIKSIFNDGEGSALLEDSNGSSCFMDGKGSVKVTAPKDIILHAGGNIIISAGQDVSILAGNHMNTSATMNYTQTVGVHYINTVAGNASYLISGKLTELIEGDVRSETKKGKTVVNNDEGIETFSNSSITRHAQNEIQNNSAEKSKFH</sequence>
<evidence type="ECO:0000256" key="1">
    <source>
        <dbReference type="SAM" id="MobiDB-lite"/>
    </source>
</evidence>
<proteinExistence type="predicted"/>
<dbReference type="SUPFAM" id="SSF69255">
    <property type="entry name" value="gp5 N-terminal domain-like"/>
    <property type="match status" value="1"/>
</dbReference>
<dbReference type="Pfam" id="PF04717">
    <property type="entry name" value="Phage_base_V"/>
    <property type="match status" value="1"/>
</dbReference>
<dbReference type="InterPro" id="IPR037026">
    <property type="entry name" value="Vgr_OB-fold_dom_sf"/>
</dbReference>
<dbReference type="AlphaFoldDB" id="A0A1M5FAH5"/>
<dbReference type="Gene3D" id="2.40.50.230">
    <property type="entry name" value="Gp5 N-terminal domain"/>
    <property type="match status" value="1"/>
</dbReference>
<protein>
    <submittedName>
        <fullName evidence="3">Uncharacterized conserved protein, implicated in type VI secretion and phage assembly</fullName>
    </submittedName>
</protein>
<feature type="region of interest" description="Disordered" evidence="1">
    <location>
        <begin position="615"/>
        <end position="636"/>
    </location>
</feature>
<dbReference type="SUPFAM" id="SSF69349">
    <property type="entry name" value="Phage fibre proteins"/>
    <property type="match status" value="1"/>
</dbReference>
<organism evidence="3 4">
    <name type="scientific">Chryseobacterium vrystaatense</name>
    <dbReference type="NCBI Taxonomy" id="307480"/>
    <lineage>
        <taxon>Bacteria</taxon>
        <taxon>Pseudomonadati</taxon>
        <taxon>Bacteroidota</taxon>
        <taxon>Flavobacteriia</taxon>
        <taxon>Flavobacteriales</taxon>
        <taxon>Weeksellaceae</taxon>
        <taxon>Chryseobacterium group</taxon>
        <taxon>Chryseobacterium</taxon>
    </lineage>
</organism>
<accession>A0A1M5FAH5</accession>
<dbReference type="RefSeq" id="WP_073174435.1">
    <property type="nucleotide sequence ID" value="NZ_FQVE01000003.1"/>
</dbReference>
<dbReference type="Proteomes" id="UP000184108">
    <property type="component" value="Unassembled WGS sequence"/>
</dbReference>
<dbReference type="EMBL" id="FQVE01000003">
    <property type="protein sequence ID" value="SHF88449.1"/>
    <property type="molecule type" value="Genomic_DNA"/>
</dbReference>
<evidence type="ECO:0000313" key="3">
    <source>
        <dbReference type="EMBL" id="SHF88449.1"/>
    </source>
</evidence>